<keyword evidence="2" id="KW-1185">Reference proteome</keyword>
<accession>A0A225DI89</accession>
<comment type="caution">
    <text evidence="1">The sequence shown here is derived from an EMBL/GenBank/DDBJ whole genome shotgun (WGS) entry which is preliminary data.</text>
</comment>
<evidence type="ECO:0000313" key="2">
    <source>
        <dbReference type="Proteomes" id="UP000214646"/>
    </source>
</evidence>
<protein>
    <submittedName>
        <fullName evidence="1">Uncharacterized protein</fullName>
    </submittedName>
</protein>
<evidence type="ECO:0000313" key="1">
    <source>
        <dbReference type="EMBL" id="OWK39414.1"/>
    </source>
</evidence>
<name>A0A225DI89_9BACT</name>
<dbReference type="RefSeq" id="WP_088256891.1">
    <property type="nucleotide sequence ID" value="NZ_NIDE01000010.1"/>
</dbReference>
<proteinExistence type="predicted"/>
<sequence length="100" mass="10726">MTRFYRYLVSPDVPAADATAALTLAGWAAESLHGARARLDAGPRVDRRRMIVEVPAGTPAGRDLGCLFVGFLTRGFGPDAVRVETDPPVASHKPVRRAGR</sequence>
<gene>
    <name evidence="1" type="ORF">FRUB_05977</name>
</gene>
<organism evidence="1 2">
    <name type="scientific">Fimbriiglobus ruber</name>
    <dbReference type="NCBI Taxonomy" id="1908690"/>
    <lineage>
        <taxon>Bacteria</taxon>
        <taxon>Pseudomonadati</taxon>
        <taxon>Planctomycetota</taxon>
        <taxon>Planctomycetia</taxon>
        <taxon>Gemmatales</taxon>
        <taxon>Gemmataceae</taxon>
        <taxon>Fimbriiglobus</taxon>
    </lineage>
</organism>
<dbReference type="Proteomes" id="UP000214646">
    <property type="component" value="Unassembled WGS sequence"/>
</dbReference>
<dbReference type="OrthoDB" id="287168at2"/>
<reference evidence="2" key="1">
    <citation type="submission" date="2017-06" db="EMBL/GenBank/DDBJ databases">
        <title>Genome analysis of Fimbriiglobus ruber SP5, the first member of the order Planctomycetales with confirmed chitinolytic capability.</title>
        <authorList>
            <person name="Ravin N.V."/>
            <person name="Rakitin A.L."/>
            <person name="Ivanova A.A."/>
            <person name="Beletsky A.V."/>
            <person name="Kulichevskaya I.S."/>
            <person name="Mardanov A.V."/>
            <person name="Dedysh S.N."/>
        </authorList>
    </citation>
    <scope>NUCLEOTIDE SEQUENCE [LARGE SCALE GENOMIC DNA]</scope>
    <source>
        <strain evidence="2">SP5</strain>
    </source>
</reference>
<dbReference type="AlphaFoldDB" id="A0A225DI89"/>
<dbReference type="EMBL" id="NIDE01000010">
    <property type="protein sequence ID" value="OWK39414.1"/>
    <property type="molecule type" value="Genomic_DNA"/>
</dbReference>